<feature type="site" description="Could be important to modulate the pK values of the two catalytic cysteine residues" evidence="3">
    <location>
        <position position="209"/>
    </location>
</feature>
<dbReference type="HAMAP" id="MF_00197">
    <property type="entry name" value="DAP_epimerase"/>
    <property type="match status" value="1"/>
</dbReference>
<feature type="binding site" evidence="3">
    <location>
        <begin position="209"/>
        <end position="210"/>
    </location>
    <ligand>
        <name>substrate</name>
    </ligand>
</feature>
<protein>
    <recommendedName>
        <fullName evidence="3 4">Diaminopimelate epimerase</fullName>
        <shortName evidence="3">DAP epimerase</shortName>
        <ecNumber evidence="3 4">5.1.1.7</ecNumber>
    </recommendedName>
    <alternativeName>
        <fullName evidence="3">PLP-independent amino acid racemase</fullName>
    </alternativeName>
</protein>
<dbReference type="GO" id="GO:0008837">
    <property type="term" value="F:diaminopimelate epimerase activity"/>
    <property type="evidence" value="ECO:0007669"/>
    <property type="project" value="UniProtKB-UniRule"/>
</dbReference>
<comment type="caution">
    <text evidence="3">Lacks conserved residue(s) required for the propagation of feature annotation.</text>
</comment>
<dbReference type="PANTHER" id="PTHR31689:SF0">
    <property type="entry name" value="DIAMINOPIMELATE EPIMERASE"/>
    <property type="match status" value="1"/>
</dbReference>
<dbReference type="NCBIfam" id="TIGR00652">
    <property type="entry name" value="DapF"/>
    <property type="match status" value="1"/>
</dbReference>
<accession>A0A3S1AIN0</accession>
<comment type="caution">
    <text evidence="5">The sequence shown here is derived from an EMBL/GenBank/DDBJ whole genome shotgun (WGS) entry which is preliminary data.</text>
</comment>
<dbReference type="GO" id="GO:0005829">
    <property type="term" value="C:cytosol"/>
    <property type="evidence" value="ECO:0007669"/>
    <property type="project" value="TreeGrafter"/>
</dbReference>
<evidence type="ECO:0000313" key="6">
    <source>
        <dbReference type="Proteomes" id="UP000268857"/>
    </source>
</evidence>
<feature type="binding site" evidence="3">
    <location>
        <position position="191"/>
    </location>
    <ligand>
        <name>substrate</name>
    </ligand>
</feature>
<dbReference type="SUPFAM" id="SSF54506">
    <property type="entry name" value="Diaminopimelate epimerase-like"/>
    <property type="match status" value="2"/>
</dbReference>
<comment type="subunit">
    <text evidence="3">Homodimer.</text>
</comment>
<comment type="function">
    <text evidence="3">Catalyzes the stereoinversion of LL-2,6-diaminopimelate (L,L-DAP) to meso-diaminopimelate (meso-DAP), a precursor of L-lysine and an essential component of the bacterial peptidoglycan.</text>
</comment>
<dbReference type="Proteomes" id="UP000268857">
    <property type="component" value="Unassembled WGS sequence"/>
</dbReference>
<dbReference type="GO" id="GO:0009089">
    <property type="term" value="P:lysine biosynthetic process via diaminopimelate"/>
    <property type="evidence" value="ECO:0007669"/>
    <property type="project" value="UniProtKB-UniRule"/>
</dbReference>
<dbReference type="Pfam" id="PF01678">
    <property type="entry name" value="DAP_epimerase"/>
    <property type="match status" value="2"/>
</dbReference>
<dbReference type="AlphaFoldDB" id="A0A3S1AIN0"/>
<comment type="catalytic activity">
    <reaction evidence="3">
        <text>(2S,6S)-2,6-diaminopimelate = meso-2,6-diaminopimelate</text>
        <dbReference type="Rhea" id="RHEA:15393"/>
        <dbReference type="ChEBI" id="CHEBI:57609"/>
        <dbReference type="ChEBI" id="CHEBI:57791"/>
        <dbReference type="EC" id="5.1.1.7"/>
    </reaction>
</comment>
<proteinExistence type="inferred from homology"/>
<feature type="binding site" evidence="3">
    <location>
        <position position="158"/>
    </location>
    <ligand>
        <name>substrate</name>
    </ligand>
</feature>
<keyword evidence="3" id="KW-0457">Lysine biosynthesis</keyword>
<comment type="pathway">
    <text evidence="3">Amino-acid biosynthesis; L-lysine biosynthesis via DAP pathway; DL-2,6-diaminopimelate from LL-2,6-diaminopimelate: step 1/1.</text>
</comment>
<gene>
    <name evidence="3 5" type="primary">dapF</name>
    <name evidence="5" type="ORF">PCC6912_29440</name>
</gene>
<dbReference type="Gene3D" id="3.10.310.10">
    <property type="entry name" value="Diaminopimelate Epimerase, Chain A, domain 1"/>
    <property type="match status" value="2"/>
</dbReference>
<feature type="binding site" evidence="3">
    <location>
        <begin position="219"/>
        <end position="220"/>
    </location>
    <ligand>
        <name>substrate</name>
    </ligand>
</feature>
<comment type="subcellular location">
    <subcellularLocation>
        <location evidence="3">Cytoplasm</location>
    </subcellularLocation>
</comment>
<keyword evidence="3" id="KW-0963">Cytoplasm</keyword>
<dbReference type="UniPathway" id="UPA00034">
    <property type="reaction ID" value="UER00025"/>
</dbReference>
<evidence type="ECO:0000256" key="2">
    <source>
        <dbReference type="ARBA" id="ARBA00023235"/>
    </source>
</evidence>
<organism evidence="5 6">
    <name type="scientific">Chlorogloeopsis fritschii PCC 6912</name>
    <dbReference type="NCBI Taxonomy" id="211165"/>
    <lineage>
        <taxon>Bacteria</taxon>
        <taxon>Bacillati</taxon>
        <taxon>Cyanobacteriota</taxon>
        <taxon>Cyanophyceae</taxon>
        <taxon>Nostocales</taxon>
        <taxon>Chlorogloeopsidaceae</taxon>
        <taxon>Chlorogloeopsis</taxon>
    </lineage>
</organism>
<comment type="similarity">
    <text evidence="1 3">Belongs to the diaminopimelate epimerase family.</text>
</comment>
<evidence type="ECO:0000256" key="1">
    <source>
        <dbReference type="ARBA" id="ARBA00010219"/>
    </source>
</evidence>
<evidence type="ECO:0000313" key="5">
    <source>
        <dbReference type="EMBL" id="RUR80922.1"/>
    </source>
</evidence>
<evidence type="ECO:0000256" key="3">
    <source>
        <dbReference type="HAMAP-Rule" id="MF_00197"/>
    </source>
</evidence>
<dbReference type="InterPro" id="IPR001653">
    <property type="entry name" value="DAP_epimerase_DapF"/>
</dbReference>
<dbReference type="PANTHER" id="PTHR31689">
    <property type="entry name" value="DIAMINOPIMELATE EPIMERASE, CHLOROPLASTIC"/>
    <property type="match status" value="1"/>
</dbReference>
<dbReference type="RefSeq" id="WP_016876244.1">
    <property type="nucleotide sequence ID" value="NZ_AJLN01000069.1"/>
</dbReference>
<feature type="binding site" evidence="3">
    <location>
        <begin position="73"/>
        <end position="74"/>
    </location>
    <ligand>
        <name>substrate</name>
    </ligand>
</feature>
<name>A0A3S1AIN0_CHLFR</name>
<dbReference type="OrthoDB" id="9805408at2"/>
<dbReference type="STRING" id="211165.GCA_000317285_02509"/>
<reference evidence="5 6" key="1">
    <citation type="journal article" date="2019" name="Genome Biol. Evol.">
        <title>Day and night: Metabolic profiles and evolutionary relationships of six axenic non-marine cyanobacteria.</title>
        <authorList>
            <person name="Will S.E."/>
            <person name="Henke P."/>
            <person name="Boedeker C."/>
            <person name="Huang S."/>
            <person name="Brinkmann H."/>
            <person name="Rohde M."/>
            <person name="Jarek M."/>
            <person name="Friedl T."/>
            <person name="Seufert S."/>
            <person name="Schumacher M."/>
            <person name="Overmann J."/>
            <person name="Neumann-Schaal M."/>
            <person name="Petersen J."/>
        </authorList>
    </citation>
    <scope>NUCLEOTIDE SEQUENCE [LARGE SCALE GENOMIC DNA]</scope>
    <source>
        <strain evidence="5 6">PCC 6912</strain>
    </source>
</reference>
<keyword evidence="2 3" id="KW-0413">Isomerase</keyword>
<keyword evidence="6" id="KW-1185">Reference proteome</keyword>
<dbReference type="EMBL" id="RSCJ01000010">
    <property type="protein sequence ID" value="RUR80922.1"/>
    <property type="molecule type" value="Genomic_DNA"/>
</dbReference>
<evidence type="ECO:0000256" key="4">
    <source>
        <dbReference type="NCBIfam" id="TIGR00652"/>
    </source>
</evidence>
<feature type="site" description="Could be important to modulate the pK values of the two catalytic cysteine residues" evidence="3">
    <location>
        <position position="160"/>
    </location>
</feature>
<feature type="binding site" evidence="3">
    <location>
        <position position="63"/>
    </location>
    <ligand>
        <name>substrate</name>
    </ligand>
</feature>
<feature type="binding site" evidence="3">
    <location>
        <position position="11"/>
    </location>
    <ligand>
        <name>substrate</name>
    </ligand>
</feature>
<sequence length="279" mass="30545">MKFYKYHALGNDYLVLAPEDLSCPLTPELIKVICHRNFGIGADGILLGPFPSQTAQFGLRIYNPDGSEAEKSGNGLRIFSRYLWDKKLVGEQPFSIQTLGGLVQSVVKDAGKTVQVEMGKVSFWSDEIPIVGDRREVIQEEIHCGDRTFSFCAATIGNPHCVISLPEITPAIAKKYGQLLEVHPFFPNRTNVQFMKVLNRNSIQIEIWERGAGYTLASGSSSSAAAAVAHKLGLCDSSIIVQMPGGLISIEINDDFMISMRGSVTKVAKGEMSAELFDN</sequence>
<keyword evidence="3" id="KW-0028">Amino-acid biosynthesis</keyword>
<dbReference type="EC" id="5.1.1.7" evidence="3 4"/>